<evidence type="ECO:0000313" key="1">
    <source>
        <dbReference type="EMBL" id="KAI3685602.1"/>
    </source>
</evidence>
<keyword evidence="2" id="KW-1185">Reference proteome</keyword>
<evidence type="ECO:0000313" key="2">
    <source>
        <dbReference type="Proteomes" id="UP001055879"/>
    </source>
</evidence>
<comment type="caution">
    <text evidence="1">The sequence shown here is derived from an EMBL/GenBank/DDBJ whole genome shotgun (WGS) entry which is preliminary data.</text>
</comment>
<gene>
    <name evidence="1" type="ORF">L6452_34852</name>
</gene>
<sequence>MLLQFTYSNLMDQHAAELDKPIYYDIRVSNITYKHVIVIQEFNYSHLLLPLSSSFSIHPSRQKPYKYPLHLLPINSHSTSFFLICRSSIFYLSY</sequence>
<accession>A0ACB8YK15</accession>
<organism evidence="1 2">
    <name type="scientific">Arctium lappa</name>
    <name type="common">Greater burdock</name>
    <name type="synonym">Lappa major</name>
    <dbReference type="NCBI Taxonomy" id="4217"/>
    <lineage>
        <taxon>Eukaryota</taxon>
        <taxon>Viridiplantae</taxon>
        <taxon>Streptophyta</taxon>
        <taxon>Embryophyta</taxon>
        <taxon>Tracheophyta</taxon>
        <taxon>Spermatophyta</taxon>
        <taxon>Magnoliopsida</taxon>
        <taxon>eudicotyledons</taxon>
        <taxon>Gunneridae</taxon>
        <taxon>Pentapetalae</taxon>
        <taxon>asterids</taxon>
        <taxon>campanulids</taxon>
        <taxon>Asterales</taxon>
        <taxon>Asteraceae</taxon>
        <taxon>Carduoideae</taxon>
        <taxon>Cardueae</taxon>
        <taxon>Arctiinae</taxon>
        <taxon>Arctium</taxon>
    </lineage>
</organism>
<dbReference type="EMBL" id="CM042058">
    <property type="protein sequence ID" value="KAI3685602.1"/>
    <property type="molecule type" value="Genomic_DNA"/>
</dbReference>
<reference evidence="1 2" key="2">
    <citation type="journal article" date="2022" name="Mol. Ecol. Resour.">
        <title>The genomes of chicory, endive, great burdock and yacon provide insights into Asteraceae paleo-polyploidization history and plant inulin production.</title>
        <authorList>
            <person name="Fan W."/>
            <person name="Wang S."/>
            <person name="Wang H."/>
            <person name="Wang A."/>
            <person name="Jiang F."/>
            <person name="Liu H."/>
            <person name="Zhao H."/>
            <person name="Xu D."/>
            <person name="Zhang Y."/>
        </authorList>
    </citation>
    <scope>NUCLEOTIDE SEQUENCE [LARGE SCALE GENOMIC DNA]</scope>
    <source>
        <strain evidence="2">cv. Niubang</strain>
    </source>
</reference>
<proteinExistence type="predicted"/>
<name>A0ACB8YK15_ARCLA</name>
<protein>
    <submittedName>
        <fullName evidence="1">Uncharacterized protein</fullName>
    </submittedName>
</protein>
<dbReference type="Proteomes" id="UP001055879">
    <property type="component" value="Linkage Group LG12"/>
</dbReference>
<reference evidence="2" key="1">
    <citation type="journal article" date="2022" name="Mol. Ecol. Resour.">
        <title>The genomes of chicory, endive, great burdock and yacon provide insights into Asteraceae palaeo-polyploidization history and plant inulin production.</title>
        <authorList>
            <person name="Fan W."/>
            <person name="Wang S."/>
            <person name="Wang H."/>
            <person name="Wang A."/>
            <person name="Jiang F."/>
            <person name="Liu H."/>
            <person name="Zhao H."/>
            <person name="Xu D."/>
            <person name="Zhang Y."/>
        </authorList>
    </citation>
    <scope>NUCLEOTIDE SEQUENCE [LARGE SCALE GENOMIC DNA]</scope>
    <source>
        <strain evidence="2">cv. Niubang</strain>
    </source>
</reference>